<name>A0ABS0A7M3_9FLAO</name>
<keyword evidence="4" id="KW-1185">Reference proteome</keyword>
<evidence type="ECO:0000256" key="2">
    <source>
        <dbReference type="SAM" id="MobiDB-lite"/>
    </source>
</evidence>
<evidence type="ECO:0008006" key="5">
    <source>
        <dbReference type="Google" id="ProtNLM"/>
    </source>
</evidence>
<dbReference type="Proteomes" id="UP001194729">
    <property type="component" value="Unassembled WGS sequence"/>
</dbReference>
<sequence>VANIATATLISCKDQDVKELDKMMEDTTEQVEETAEDIEQSAEETIAYTKENVKELANDFESNVEVNDDKIVAIKGYDSYVVLRTNIADLSTVNEDNIDMRSESLRTSFNNFKTTIPAYLRIDDVQDAIEDVEKEIKEYEEERMEEKASNKNNMENMEEIQEAFDDLEKEIVQARKKYVDNKEDAMEEYMEEINSNRKQSTTEKYLDATEEYNEEMKDK</sequence>
<feature type="non-terminal residue" evidence="3">
    <location>
        <position position="1"/>
    </location>
</feature>
<evidence type="ECO:0000256" key="1">
    <source>
        <dbReference type="SAM" id="Coils"/>
    </source>
</evidence>
<keyword evidence="1" id="KW-0175">Coiled coil</keyword>
<proteinExistence type="predicted"/>
<feature type="region of interest" description="Disordered" evidence="2">
    <location>
        <begin position="192"/>
        <end position="219"/>
    </location>
</feature>
<evidence type="ECO:0000313" key="4">
    <source>
        <dbReference type="Proteomes" id="UP001194729"/>
    </source>
</evidence>
<accession>A0ABS0A7M3</accession>
<organism evidence="3 4">
    <name type="scientific">Nonlabens mediterrranea</name>
    <dbReference type="NCBI Taxonomy" id="1419947"/>
    <lineage>
        <taxon>Bacteria</taxon>
        <taxon>Pseudomonadati</taxon>
        <taxon>Bacteroidota</taxon>
        <taxon>Flavobacteriia</taxon>
        <taxon>Flavobacteriales</taxon>
        <taxon>Flavobacteriaceae</taxon>
        <taxon>Nonlabens</taxon>
    </lineage>
</organism>
<evidence type="ECO:0000313" key="3">
    <source>
        <dbReference type="EMBL" id="MBF4985345.1"/>
    </source>
</evidence>
<feature type="coiled-coil region" evidence="1">
    <location>
        <begin position="17"/>
        <end position="44"/>
    </location>
</feature>
<reference evidence="3 4" key="1">
    <citation type="submission" date="2020-11" db="EMBL/GenBank/DDBJ databases">
        <title>P. mediterranea TC4 genome.</title>
        <authorList>
            <person name="Molmeret M."/>
        </authorList>
    </citation>
    <scope>NUCLEOTIDE SEQUENCE [LARGE SCALE GENOMIC DNA]</scope>
    <source>
        <strain evidence="3 4">TC4</strain>
    </source>
</reference>
<protein>
    <recommendedName>
        <fullName evidence="5">Cell surface protein</fullName>
    </recommendedName>
</protein>
<comment type="caution">
    <text evidence="3">The sequence shown here is derived from an EMBL/GenBank/DDBJ whole genome shotgun (WGS) entry which is preliminary data.</text>
</comment>
<dbReference type="EMBL" id="JADKYU010000719">
    <property type="protein sequence ID" value="MBF4985345.1"/>
    <property type="molecule type" value="Genomic_DNA"/>
</dbReference>
<gene>
    <name evidence="3" type="ORF">FNJ87_13740</name>
</gene>